<reference evidence="1 2" key="1">
    <citation type="journal article" date="2019" name="Sci. Rep.">
        <title>Orb-weaving spider Araneus ventricosus genome elucidates the spidroin gene catalogue.</title>
        <authorList>
            <person name="Kono N."/>
            <person name="Nakamura H."/>
            <person name="Ohtoshi R."/>
            <person name="Moran D.A.P."/>
            <person name="Shinohara A."/>
            <person name="Yoshida Y."/>
            <person name="Fujiwara M."/>
            <person name="Mori M."/>
            <person name="Tomita M."/>
            <person name="Arakawa K."/>
        </authorList>
    </citation>
    <scope>NUCLEOTIDE SEQUENCE [LARGE SCALE GENOMIC DNA]</scope>
</reference>
<evidence type="ECO:0000313" key="1">
    <source>
        <dbReference type="EMBL" id="GBM06187.1"/>
    </source>
</evidence>
<proteinExistence type="predicted"/>
<protein>
    <submittedName>
        <fullName evidence="1">Uncharacterized protein</fullName>
    </submittedName>
</protein>
<dbReference type="Proteomes" id="UP000499080">
    <property type="component" value="Unassembled WGS sequence"/>
</dbReference>
<evidence type="ECO:0000313" key="2">
    <source>
        <dbReference type="Proteomes" id="UP000499080"/>
    </source>
</evidence>
<name>A0A4Y2CQW6_ARAVE</name>
<keyword evidence="2" id="KW-1185">Reference proteome</keyword>
<gene>
    <name evidence="1" type="ORF">AVEN_167075_1</name>
</gene>
<comment type="caution">
    <text evidence="1">The sequence shown here is derived from an EMBL/GenBank/DDBJ whole genome shotgun (WGS) entry which is preliminary data.</text>
</comment>
<sequence>MTLQVRRRFAWDGEQHLNTSQFEQRIPMNSPKNLQDLAPCQLFPNHSRRAKTPVYTLSNCSQTVLEPPGAGCRLLDYVDAPSVALLPVAGLRQLVSGKGNPSVIRQRGIIFKIILLSSQHYDSILNARFVICRSNSCEPCTPRSHCRLEIRCAILPPLPTHNSFLKDFHQLTMKAAITSLHWKAPGIV</sequence>
<dbReference type="EMBL" id="BGPR01000224">
    <property type="protein sequence ID" value="GBM06187.1"/>
    <property type="molecule type" value="Genomic_DNA"/>
</dbReference>
<organism evidence="1 2">
    <name type="scientific">Araneus ventricosus</name>
    <name type="common">Orbweaver spider</name>
    <name type="synonym">Epeira ventricosa</name>
    <dbReference type="NCBI Taxonomy" id="182803"/>
    <lineage>
        <taxon>Eukaryota</taxon>
        <taxon>Metazoa</taxon>
        <taxon>Ecdysozoa</taxon>
        <taxon>Arthropoda</taxon>
        <taxon>Chelicerata</taxon>
        <taxon>Arachnida</taxon>
        <taxon>Araneae</taxon>
        <taxon>Araneomorphae</taxon>
        <taxon>Entelegynae</taxon>
        <taxon>Araneoidea</taxon>
        <taxon>Araneidae</taxon>
        <taxon>Araneus</taxon>
    </lineage>
</organism>
<accession>A0A4Y2CQW6</accession>
<dbReference type="AlphaFoldDB" id="A0A4Y2CQW6"/>